<evidence type="ECO:0000256" key="3">
    <source>
        <dbReference type="ARBA" id="ARBA00022478"/>
    </source>
</evidence>
<dbReference type="GO" id="GO:0003677">
    <property type="term" value="F:DNA binding"/>
    <property type="evidence" value="ECO:0007669"/>
    <property type="project" value="InterPro"/>
</dbReference>
<dbReference type="GO" id="GO:0005666">
    <property type="term" value="C:RNA polymerase III complex"/>
    <property type="evidence" value="ECO:0007669"/>
    <property type="project" value="TreeGrafter"/>
</dbReference>
<dbReference type="GO" id="GO:0006383">
    <property type="term" value="P:transcription by RNA polymerase III"/>
    <property type="evidence" value="ECO:0007669"/>
    <property type="project" value="TreeGrafter"/>
</dbReference>
<dbReference type="InterPro" id="IPR033898">
    <property type="entry name" value="RNAP_AC19"/>
</dbReference>
<dbReference type="EMBL" id="LN732021">
    <property type="protein sequence ID" value="CEP15216.1"/>
    <property type="molecule type" value="Genomic_DNA"/>
</dbReference>
<evidence type="ECO:0000256" key="7">
    <source>
        <dbReference type="SAM" id="MobiDB-lite"/>
    </source>
</evidence>
<dbReference type="OrthoDB" id="510325at2759"/>
<dbReference type="GO" id="GO:0006362">
    <property type="term" value="P:transcription elongation by RNA polymerase I"/>
    <property type="evidence" value="ECO:0007669"/>
    <property type="project" value="TreeGrafter"/>
</dbReference>
<evidence type="ECO:0000256" key="6">
    <source>
        <dbReference type="ARBA" id="ARBA00025751"/>
    </source>
</evidence>
<dbReference type="GO" id="GO:0046983">
    <property type="term" value="F:protein dimerization activity"/>
    <property type="evidence" value="ECO:0007669"/>
    <property type="project" value="InterPro"/>
</dbReference>
<protein>
    <recommendedName>
        <fullName evidence="2">DNA-directed RNA polymerases I and III subunit RPAC2</fullName>
    </recommendedName>
</protein>
<keyword evidence="4" id="KW-0804">Transcription</keyword>
<dbReference type="InterPro" id="IPR036603">
    <property type="entry name" value="RBP11-like"/>
</dbReference>
<dbReference type="PROSITE" id="PS01154">
    <property type="entry name" value="RNA_POL_L_13KD"/>
    <property type="match status" value="1"/>
</dbReference>
<dbReference type="FunFam" id="3.30.1360.10:FF:000006">
    <property type="entry name" value="DNA-directed RNA polymerases I and III subunit RPAC2"/>
    <property type="match status" value="1"/>
</dbReference>
<dbReference type="HAMAP" id="MF_00261">
    <property type="entry name" value="RNApol_arch_Rpo11"/>
    <property type="match status" value="1"/>
</dbReference>
<dbReference type="PANTHER" id="PTHR13946">
    <property type="entry name" value="DNA-DIRECTED RNA POLYMERASE I,II,III"/>
    <property type="match status" value="1"/>
</dbReference>
<evidence type="ECO:0000256" key="5">
    <source>
        <dbReference type="ARBA" id="ARBA00023242"/>
    </source>
</evidence>
<comment type="subcellular location">
    <subcellularLocation>
        <location evidence="1">Nucleus</location>
    </subcellularLocation>
</comment>
<proteinExistence type="inferred from homology"/>
<dbReference type="InterPro" id="IPR022905">
    <property type="entry name" value="Rpo11-like"/>
</dbReference>
<dbReference type="CDD" id="cd07029">
    <property type="entry name" value="RNAP_I_III_AC19"/>
    <property type="match status" value="1"/>
</dbReference>
<sequence>MAPAPKEKNEKPIDGSEDEKMDVDETSEIEEQEEEEEENSEDMDEEPDLVVSADKLEIVGAHGDPTAMTFCFKEEDHTLGNALRHVINKNPNVDFCGYSIPHPSEAKMNVRIQTTEKSNAIDALKTGLQDLHDLVAHVREAYALDLAKQEYVEFEEVA</sequence>
<name>A0A0B7NCN1_9FUNG</name>
<evidence type="ECO:0000256" key="4">
    <source>
        <dbReference type="ARBA" id="ARBA00023163"/>
    </source>
</evidence>
<dbReference type="GO" id="GO:0003899">
    <property type="term" value="F:DNA-directed RNA polymerase activity"/>
    <property type="evidence" value="ECO:0007669"/>
    <property type="project" value="InterPro"/>
</dbReference>
<dbReference type="SUPFAM" id="SSF55257">
    <property type="entry name" value="RBP11-like subunits of RNA polymerase"/>
    <property type="match status" value="1"/>
</dbReference>
<accession>A0A0B7NCN1</accession>
<dbReference type="InterPro" id="IPR008193">
    <property type="entry name" value="RNA_pol_Rpb11_13-16kDa_CS"/>
</dbReference>
<evidence type="ECO:0000259" key="8">
    <source>
        <dbReference type="Pfam" id="PF13656"/>
    </source>
</evidence>
<dbReference type="InterPro" id="IPR009025">
    <property type="entry name" value="RBP11-like_dimer"/>
</dbReference>
<evidence type="ECO:0000313" key="9">
    <source>
        <dbReference type="EMBL" id="CEP15216.1"/>
    </source>
</evidence>
<feature type="compositionally biased region" description="Basic and acidic residues" evidence="7">
    <location>
        <begin position="1"/>
        <end position="14"/>
    </location>
</feature>
<keyword evidence="3" id="KW-0240">DNA-directed RNA polymerase</keyword>
<dbReference type="Gene3D" id="3.30.1360.10">
    <property type="entry name" value="RNA polymerase, RBP11-like subunit"/>
    <property type="match status" value="1"/>
</dbReference>
<dbReference type="GO" id="GO:0005736">
    <property type="term" value="C:RNA polymerase I complex"/>
    <property type="evidence" value="ECO:0007669"/>
    <property type="project" value="TreeGrafter"/>
</dbReference>
<dbReference type="PANTHER" id="PTHR13946:SF28">
    <property type="entry name" value="DNA-DIRECTED RNA POLYMERASES I AND III SUBUNIT RPAC2"/>
    <property type="match status" value="1"/>
</dbReference>
<dbReference type="GO" id="GO:0055029">
    <property type="term" value="C:nuclear DNA-directed RNA polymerase complex"/>
    <property type="evidence" value="ECO:0007669"/>
    <property type="project" value="UniProtKB-ARBA"/>
</dbReference>
<evidence type="ECO:0000313" key="10">
    <source>
        <dbReference type="Proteomes" id="UP000054107"/>
    </source>
</evidence>
<reference evidence="9 10" key="1">
    <citation type="submission" date="2014-09" db="EMBL/GenBank/DDBJ databases">
        <authorList>
            <person name="Ellenberger Sabrina"/>
        </authorList>
    </citation>
    <scope>NUCLEOTIDE SEQUENCE [LARGE SCALE GENOMIC DNA]</scope>
    <source>
        <strain evidence="9 10">CBS 412.66</strain>
    </source>
</reference>
<dbReference type="Proteomes" id="UP000054107">
    <property type="component" value="Unassembled WGS sequence"/>
</dbReference>
<keyword evidence="10" id="KW-1185">Reference proteome</keyword>
<evidence type="ECO:0000256" key="1">
    <source>
        <dbReference type="ARBA" id="ARBA00004123"/>
    </source>
</evidence>
<feature type="compositionally biased region" description="Acidic residues" evidence="7">
    <location>
        <begin position="15"/>
        <end position="47"/>
    </location>
</feature>
<organism evidence="9 10">
    <name type="scientific">Parasitella parasitica</name>
    <dbReference type="NCBI Taxonomy" id="35722"/>
    <lineage>
        <taxon>Eukaryota</taxon>
        <taxon>Fungi</taxon>
        <taxon>Fungi incertae sedis</taxon>
        <taxon>Mucoromycota</taxon>
        <taxon>Mucoromycotina</taxon>
        <taxon>Mucoromycetes</taxon>
        <taxon>Mucorales</taxon>
        <taxon>Mucorineae</taxon>
        <taxon>Mucoraceae</taxon>
        <taxon>Parasitella</taxon>
    </lineage>
</organism>
<dbReference type="AlphaFoldDB" id="A0A0B7NCN1"/>
<comment type="similarity">
    <text evidence="6">Belongs to the archaeal Rpo11/eukaryotic RPB11/RPC19 RNA polymerase subunit family.</text>
</comment>
<keyword evidence="5" id="KW-0539">Nucleus</keyword>
<gene>
    <name evidence="9" type="primary">PARPA_09421.1 scaffold 36645</name>
</gene>
<evidence type="ECO:0000256" key="2">
    <source>
        <dbReference type="ARBA" id="ARBA00022079"/>
    </source>
</evidence>
<feature type="domain" description="DNA-directed RNA polymerase RBP11-like dimerisation" evidence="8">
    <location>
        <begin position="67"/>
        <end position="140"/>
    </location>
</feature>
<dbReference type="Pfam" id="PF13656">
    <property type="entry name" value="RNA_pol_L_2"/>
    <property type="match status" value="1"/>
</dbReference>
<dbReference type="STRING" id="35722.A0A0B7NCN1"/>
<feature type="region of interest" description="Disordered" evidence="7">
    <location>
        <begin position="1"/>
        <end position="47"/>
    </location>
</feature>